<dbReference type="CDD" id="cd07205">
    <property type="entry name" value="Pat_PNPLA6_PNPLA7_NTE1_like"/>
    <property type="match status" value="1"/>
</dbReference>
<dbReference type="CDD" id="cd00038">
    <property type="entry name" value="CAP_ED"/>
    <property type="match status" value="1"/>
</dbReference>
<keyword evidence="13" id="KW-1185">Reference proteome</keyword>
<comment type="caution">
    <text evidence="12">The sequence shown here is derived from an EMBL/GenBank/DDBJ whole genome shotgun (WGS) entry which is preliminary data.</text>
</comment>
<feature type="short sequence motif" description="GXGXXG" evidence="9">
    <location>
        <begin position="320"/>
        <end position="325"/>
    </location>
</feature>
<evidence type="ECO:0000256" key="1">
    <source>
        <dbReference type="ARBA" id="ARBA00004370"/>
    </source>
</evidence>
<dbReference type="InterPro" id="IPR050301">
    <property type="entry name" value="NTE"/>
</dbReference>
<keyword evidence="5 9" id="KW-0442">Lipid degradation</keyword>
<dbReference type="Proteomes" id="UP001499951">
    <property type="component" value="Unassembled WGS sequence"/>
</dbReference>
<evidence type="ECO:0000256" key="7">
    <source>
        <dbReference type="ARBA" id="ARBA00023098"/>
    </source>
</evidence>
<evidence type="ECO:0000256" key="3">
    <source>
        <dbReference type="ARBA" id="ARBA00022692"/>
    </source>
</evidence>
<dbReference type="PANTHER" id="PTHR14226">
    <property type="entry name" value="NEUROPATHY TARGET ESTERASE/SWISS CHEESE D.MELANOGASTER"/>
    <property type="match status" value="1"/>
</dbReference>
<accession>A0ABN1EF10</accession>
<evidence type="ECO:0000256" key="2">
    <source>
        <dbReference type="ARBA" id="ARBA00006636"/>
    </source>
</evidence>
<evidence type="ECO:0000259" key="11">
    <source>
        <dbReference type="PROSITE" id="PS51635"/>
    </source>
</evidence>
<dbReference type="PROSITE" id="PS50042">
    <property type="entry name" value="CNMP_BINDING_3"/>
    <property type="match status" value="1"/>
</dbReference>
<feature type="domain" description="Cyclic nucleotide-binding" evidence="10">
    <location>
        <begin position="27"/>
        <end position="145"/>
    </location>
</feature>
<evidence type="ECO:0000256" key="9">
    <source>
        <dbReference type="PROSITE-ProRule" id="PRU01161"/>
    </source>
</evidence>
<dbReference type="PANTHER" id="PTHR14226:SF29">
    <property type="entry name" value="NEUROPATHY TARGET ESTERASE SWS"/>
    <property type="match status" value="1"/>
</dbReference>
<dbReference type="Pfam" id="PF24179">
    <property type="entry name" value="NTE_Ploop"/>
    <property type="match status" value="1"/>
</dbReference>
<evidence type="ECO:0000313" key="12">
    <source>
        <dbReference type="EMBL" id="GAA0565172.1"/>
    </source>
</evidence>
<proteinExistence type="inferred from homology"/>
<keyword evidence="8" id="KW-0472">Membrane</keyword>
<comment type="subcellular location">
    <subcellularLocation>
        <location evidence="1">Membrane</location>
    </subcellularLocation>
</comment>
<dbReference type="Gene3D" id="3.40.1090.10">
    <property type="entry name" value="Cytosolic phospholipase A2 catalytic domain"/>
    <property type="match status" value="2"/>
</dbReference>
<gene>
    <name evidence="12" type="ORF">GCM10008942_11900</name>
</gene>
<dbReference type="InterPro" id="IPR056556">
    <property type="entry name" value="NTE1_P-loop_dom"/>
</dbReference>
<dbReference type="Gene3D" id="2.60.120.10">
    <property type="entry name" value="Jelly Rolls"/>
    <property type="match status" value="1"/>
</dbReference>
<dbReference type="PROSITE" id="PS51635">
    <property type="entry name" value="PNPLA"/>
    <property type="match status" value="1"/>
</dbReference>
<dbReference type="SUPFAM" id="SSF51206">
    <property type="entry name" value="cAMP-binding domain-like"/>
    <property type="match status" value="1"/>
</dbReference>
<feature type="active site" description="Nucleophile" evidence="9">
    <location>
        <position position="349"/>
    </location>
</feature>
<feature type="short sequence motif" description="GXSXG" evidence="9">
    <location>
        <begin position="347"/>
        <end position="351"/>
    </location>
</feature>
<evidence type="ECO:0000256" key="8">
    <source>
        <dbReference type="ARBA" id="ARBA00023136"/>
    </source>
</evidence>
<feature type="active site" description="Proton acceptor" evidence="9">
    <location>
        <position position="463"/>
    </location>
</feature>
<feature type="short sequence motif" description="DGA/G" evidence="9">
    <location>
        <begin position="463"/>
        <end position="465"/>
    </location>
</feature>
<evidence type="ECO:0000259" key="10">
    <source>
        <dbReference type="PROSITE" id="PS50042"/>
    </source>
</evidence>
<reference evidence="13" key="1">
    <citation type="journal article" date="2019" name="Int. J. Syst. Evol. Microbiol.">
        <title>The Global Catalogue of Microorganisms (GCM) 10K type strain sequencing project: providing services to taxonomists for standard genome sequencing and annotation.</title>
        <authorList>
            <consortium name="The Broad Institute Genomics Platform"/>
            <consortium name="The Broad Institute Genome Sequencing Center for Infectious Disease"/>
            <person name="Wu L."/>
            <person name="Ma J."/>
        </authorList>
    </citation>
    <scope>NUCLEOTIDE SEQUENCE [LARGE SCALE GENOMIC DNA]</scope>
    <source>
        <strain evidence="13">JCM 15089</strain>
    </source>
</reference>
<dbReference type="SMART" id="SM00100">
    <property type="entry name" value="cNMP"/>
    <property type="match status" value="1"/>
</dbReference>
<dbReference type="InterPro" id="IPR000595">
    <property type="entry name" value="cNMP-bd_dom"/>
</dbReference>
<dbReference type="Pfam" id="PF01734">
    <property type="entry name" value="Patatin"/>
    <property type="match status" value="1"/>
</dbReference>
<evidence type="ECO:0000256" key="5">
    <source>
        <dbReference type="ARBA" id="ARBA00022963"/>
    </source>
</evidence>
<name>A0ABN1EF10_9PROT</name>
<dbReference type="RefSeq" id="WP_166933596.1">
    <property type="nucleotide sequence ID" value="NZ_BAAADD010000003.1"/>
</dbReference>
<keyword evidence="7 9" id="KW-0443">Lipid metabolism</keyword>
<keyword evidence="4 9" id="KW-0378">Hydrolase</keyword>
<dbReference type="InterPro" id="IPR018490">
    <property type="entry name" value="cNMP-bd_dom_sf"/>
</dbReference>
<dbReference type="InterPro" id="IPR002641">
    <property type="entry name" value="PNPLA_dom"/>
</dbReference>
<dbReference type="Pfam" id="PF00027">
    <property type="entry name" value="cNMP_binding"/>
    <property type="match status" value="1"/>
</dbReference>
<evidence type="ECO:0000256" key="4">
    <source>
        <dbReference type="ARBA" id="ARBA00022801"/>
    </source>
</evidence>
<evidence type="ECO:0000256" key="6">
    <source>
        <dbReference type="ARBA" id="ARBA00022989"/>
    </source>
</evidence>
<sequence length="600" mass="65853">MLPFLSSLIPGQDHTRYLVERLKRFPLLAGLSDGAIRRVVAEARWFGLPGGARLKRDSKNETALFLVITGSLGVMVEHAGSRRLIAQIPPGETVGEVSLFTEEHSAEIVALRDSELLRIGPQAFEALVARHPRMMIDMMRVMARRLLETTRAPREHIRPKTFAIVPLQQGLGNEPVAHRIAAALVEMGAKAAVLDASASGQSAEWFHTFEAAHDVVFYRGDAPGTAWSEACVRQADRLYLFARADRALPPETVRSAKERISGRPELLLLHPHGAGELPDHFALKSDLFETHHHIRQDRSEDIGRLARCVAGRAVGLVLGGGGARGFAHIGVVKALAEAGVPFDYLGGVSMGAIVAAGLAAEWSLEELADRLRAAFVASKPLSDYTLPLIALVRGRKMTELLRTHFGSLRIEDLARPYFCISSDLTTGRVREHCAGYLWRALRASAALPGIVPPVNAHGHLLVDGGVMNNLPVDLMRARRIGPLIASDVTGEIDFSVRDSRYGERPVWRLIWQRMRGTPSIFDVLMRSGTVGSEAQRRLVRDEADFLFEPTLEGVDPLDFKSFDRAVKEGYEHAARLIDKHGVPLTTLWCEGPAVAVAKRP</sequence>
<protein>
    <submittedName>
        <fullName evidence="12">Patatin-like phospholipase family protein</fullName>
    </submittedName>
</protein>
<keyword evidence="6" id="KW-1133">Transmembrane helix</keyword>
<organism evidence="12 13">
    <name type="scientific">Rhizomicrobium electricum</name>
    <dbReference type="NCBI Taxonomy" id="480070"/>
    <lineage>
        <taxon>Bacteria</taxon>
        <taxon>Pseudomonadati</taxon>
        <taxon>Pseudomonadota</taxon>
        <taxon>Alphaproteobacteria</taxon>
        <taxon>Micropepsales</taxon>
        <taxon>Micropepsaceae</taxon>
        <taxon>Rhizomicrobium</taxon>
    </lineage>
</organism>
<dbReference type="EMBL" id="BAAADD010000003">
    <property type="protein sequence ID" value="GAA0565172.1"/>
    <property type="molecule type" value="Genomic_DNA"/>
</dbReference>
<dbReference type="InterPro" id="IPR014710">
    <property type="entry name" value="RmlC-like_jellyroll"/>
</dbReference>
<keyword evidence="3" id="KW-0812">Transmembrane</keyword>
<dbReference type="InterPro" id="IPR016035">
    <property type="entry name" value="Acyl_Trfase/lysoPLipase"/>
</dbReference>
<dbReference type="SUPFAM" id="SSF52151">
    <property type="entry name" value="FabD/lysophospholipase-like"/>
    <property type="match status" value="1"/>
</dbReference>
<evidence type="ECO:0000313" key="13">
    <source>
        <dbReference type="Proteomes" id="UP001499951"/>
    </source>
</evidence>
<feature type="domain" description="PNPLA" evidence="11">
    <location>
        <begin position="316"/>
        <end position="476"/>
    </location>
</feature>
<comment type="similarity">
    <text evidence="2">Belongs to the NTE family.</text>
</comment>